<dbReference type="GO" id="GO:0015074">
    <property type="term" value="P:DNA integration"/>
    <property type="evidence" value="ECO:0007669"/>
    <property type="project" value="InterPro"/>
</dbReference>
<evidence type="ECO:0000313" key="3">
    <source>
        <dbReference type="EMBL" id="EQD42001.1"/>
    </source>
</evidence>
<comment type="caution">
    <text evidence="3">The sequence shown here is derived from an EMBL/GenBank/DDBJ whole genome shotgun (WGS) entry which is preliminary data.</text>
</comment>
<feature type="non-terminal residue" evidence="3">
    <location>
        <position position="1"/>
    </location>
</feature>
<sequence>ALLPYYLAILIHTAGNPEAIAALHCDCLQPMPLLDDRELLVWAKPRAGAVQQRSFHSTASFEPPMLVREILHWTKRLRPHVAAAERNRLFLLWANSRVAALSGVLASHSLPVFRARHHLPRFTLASIRPAVLSMYYRASGDLRQVAAVANHAHLSTTVGYVQSPEVEAQNRVRVAALQSAFLGHVVHPSGNDGPPTTPRRTPSPASGQPLPATPAVSMFGFDCKDPF</sequence>
<accession>T0Z218</accession>
<feature type="region of interest" description="Disordered" evidence="2">
    <location>
        <begin position="186"/>
        <end position="216"/>
    </location>
</feature>
<dbReference type="EMBL" id="AUZX01011752">
    <property type="protein sequence ID" value="EQD42001.1"/>
    <property type="molecule type" value="Genomic_DNA"/>
</dbReference>
<name>T0Z218_9ZZZZ</name>
<evidence type="ECO:0000256" key="1">
    <source>
        <dbReference type="ARBA" id="ARBA00023172"/>
    </source>
</evidence>
<gene>
    <name evidence="3" type="ORF">B1A_15995</name>
</gene>
<reference evidence="3" key="2">
    <citation type="journal article" date="2014" name="ISME J.">
        <title>Microbial stratification in low pH oxic and suboxic macroscopic growths along an acid mine drainage.</title>
        <authorList>
            <person name="Mendez-Garcia C."/>
            <person name="Mesa V."/>
            <person name="Sprenger R.R."/>
            <person name="Richter M."/>
            <person name="Diez M.S."/>
            <person name="Solano J."/>
            <person name="Bargiela R."/>
            <person name="Golyshina O.V."/>
            <person name="Manteca A."/>
            <person name="Ramos J.L."/>
            <person name="Gallego J.R."/>
            <person name="Llorente I."/>
            <person name="Martins Dos Santos V.A."/>
            <person name="Jensen O.N."/>
            <person name="Pelaez A.I."/>
            <person name="Sanchez J."/>
            <person name="Ferrer M."/>
        </authorList>
    </citation>
    <scope>NUCLEOTIDE SEQUENCE</scope>
</reference>
<protein>
    <submittedName>
        <fullName evidence="3">Phage integrase family protein</fullName>
    </submittedName>
</protein>
<evidence type="ECO:0000256" key="2">
    <source>
        <dbReference type="SAM" id="MobiDB-lite"/>
    </source>
</evidence>
<proteinExistence type="predicted"/>
<dbReference type="SUPFAM" id="SSF56349">
    <property type="entry name" value="DNA breaking-rejoining enzymes"/>
    <property type="match status" value="1"/>
</dbReference>
<reference evidence="3" key="1">
    <citation type="submission" date="2013-08" db="EMBL/GenBank/DDBJ databases">
        <authorList>
            <person name="Mendez C."/>
            <person name="Richter M."/>
            <person name="Ferrer M."/>
            <person name="Sanchez J."/>
        </authorList>
    </citation>
    <scope>NUCLEOTIDE SEQUENCE</scope>
</reference>
<dbReference type="Gene3D" id="1.10.443.10">
    <property type="entry name" value="Intergrase catalytic core"/>
    <property type="match status" value="1"/>
</dbReference>
<dbReference type="GO" id="GO:0006310">
    <property type="term" value="P:DNA recombination"/>
    <property type="evidence" value="ECO:0007669"/>
    <property type="project" value="UniProtKB-KW"/>
</dbReference>
<dbReference type="InterPro" id="IPR011010">
    <property type="entry name" value="DNA_brk_join_enz"/>
</dbReference>
<organism evidence="3">
    <name type="scientific">mine drainage metagenome</name>
    <dbReference type="NCBI Taxonomy" id="410659"/>
    <lineage>
        <taxon>unclassified sequences</taxon>
        <taxon>metagenomes</taxon>
        <taxon>ecological metagenomes</taxon>
    </lineage>
</organism>
<dbReference type="AlphaFoldDB" id="T0Z218"/>
<dbReference type="GO" id="GO:0003677">
    <property type="term" value="F:DNA binding"/>
    <property type="evidence" value="ECO:0007669"/>
    <property type="project" value="InterPro"/>
</dbReference>
<dbReference type="InterPro" id="IPR013762">
    <property type="entry name" value="Integrase-like_cat_sf"/>
</dbReference>
<keyword evidence="1" id="KW-0233">DNA recombination</keyword>
<feature type="non-terminal residue" evidence="3">
    <location>
        <position position="227"/>
    </location>
</feature>